<keyword evidence="2" id="KW-1185">Reference proteome</keyword>
<dbReference type="AlphaFoldDB" id="A0A814R9M3"/>
<dbReference type="EMBL" id="CAJNOC010009604">
    <property type="protein sequence ID" value="CAF1131025.1"/>
    <property type="molecule type" value="Genomic_DNA"/>
</dbReference>
<reference evidence="1" key="1">
    <citation type="submission" date="2021-02" db="EMBL/GenBank/DDBJ databases">
        <authorList>
            <person name="Nowell W R."/>
        </authorList>
    </citation>
    <scope>NUCLEOTIDE SEQUENCE</scope>
    <source>
        <strain evidence="1">Ploen Becks lab</strain>
    </source>
</reference>
<evidence type="ECO:0008006" key="3">
    <source>
        <dbReference type="Google" id="ProtNLM"/>
    </source>
</evidence>
<evidence type="ECO:0000313" key="1">
    <source>
        <dbReference type="EMBL" id="CAF1131025.1"/>
    </source>
</evidence>
<dbReference type="Gene3D" id="2.40.70.10">
    <property type="entry name" value="Acid Proteases"/>
    <property type="match status" value="1"/>
</dbReference>
<proteinExistence type="predicted"/>
<evidence type="ECO:0000313" key="2">
    <source>
        <dbReference type="Proteomes" id="UP000663879"/>
    </source>
</evidence>
<organism evidence="1 2">
    <name type="scientific">Brachionus calyciflorus</name>
    <dbReference type="NCBI Taxonomy" id="104777"/>
    <lineage>
        <taxon>Eukaryota</taxon>
        <taxon>Metazoa</taxon>
        <taxon>Spiralia</taxon>
        <taxon>Gnathifera</taxon>
        <taxon>Rotifera</taxon>
        <taxon>Eurotatoria</taxon>
        <taxon>Monogononta</taxon>
        <taxon>Pseudotrocha</taxon>
        <taxon>Ploima</taxon>
        <taxon>Brachionidae</taxon>
        <taxon>Brachionus</taxon>
    </lineage>
</organism>
<comment type="caution">
    <text evidence="1">The sequence shown here is derived from an EMBL/GenBank/DDBJ whole genome shotgun (WGS) entry which is preliminary data.</text>
</comment>
<sequence length="312" mass="35352">MTLNNQSNVEPSVSNRVINRVMFDESVVCVWEINGRKVNFLFDTGTIKTIVARRIWDECKTPDSVLQPLSNILVTCVGSPVNVIGKGKCNVKINNFQDEIDVIVVDQVVNDCLLGLDVAFKVADVKKCLDNPEREIPKITEQNESLDSDDVEAYNLIIRDEFSDVIGKDMRSISQPTICEHVIEMTTNKAITQTPREINFALRDEVKLQINDRTALNFETVTQPMEYESLKSDSSVTIVQNHCIKSHLKAQSDTVQREYFHGGEEGIRARPHRKPPYILFLFVFRKFHIKLVASFLIIKASLKCSCMGKSSI</sequence>
<dbReference type="OrthoDB" id="10165722at2759"/>
<dbReference type="Proteomes" id="UP000663879">
    <property type="component" value="Unassembled WGS sequence"/>
</dbReference>
<accession>A0A814R9M3</accession>
<gene>
    <name evidence="1" type="ORF">OXX778_LOCUS22474</name>
</gene>
<dbReference type="Pfam" id="PF13975">
    <property type="entry name" value="gag-asp_proteas"/>
    <property type="match status" value="1"/>
</dbReference>
<dbReference type="InterPro" id="IPR021109">
    <property type="entry name" value="Peptidase_aspartic_dom_sf"/>
</dbReference>
<dbReference type="SUPFAM" id="SSF50630">
    <property type="entry name" value="Acid proteases"/>
    <property type="match status" value="1"/>
</dbReference>
<protein>
    <recommendedName>
        <fullName evidence="3">Peptidase A2 domain-containing protein</fullName>
    </recommendedName>
</protein>
<name>A0A814R9M3_9BILA</name>